<dbReference type="Pfam" id="PF00903">
    <property type="entry name" value="Glyoxalase"/>
    <property type="match status" value="1"/>
</dbReference>
<dbReference type="InterPro" id="IPR004360">
    <property type="entry name" value="Glyas_Fos-R_dOase_dom"/>
</dbReference>
<gene>
    <name evidence="2" type="ORF">HCJ94_21820</name>
</gene>
<keyword evidence="3" id="KW-1185">Reference proteome</keyword>
<reference evidence="2 3" key="1">
    <citation type="submission" date="2020-03" db="EMBL/GenBank/DDBJ databases">
        <title>WGS of actinomycetes isolated from Thailand.</title>
        <authorList>
            <person name="Thawai C."/>
        </authorList>
    </citation>
    <scope>NUCLEOTIDE SEQUENCE [LARGE SCALE GENOMIC DNA]</scope>
    <source>
        <strain evidence="2 3">HSS6-12</strain>
    </source>
</reference>
<dbReference type="InterPro" id="IPR029068">
    <property type="entry name" value="Glyas_Bleomycin-R_OHBP_Dase"/>
</dbReference>
<organism evidence="2 3">
    <name type="scientific">Micromonospora thermarum</name>
    <dbReference type="NCBI Taxonomy" id="2720024"/>
    <lineage>
        <taxon>Bacteria</taxon>
        <taxon>Bacillati</taxon>
        <taxon>Actinomycetota</taxon>
        <taxon>Actinomycetes</taxon>
        <taxon>Micromonosporales</taxon>
        <taxon>Micromonosporaceae</taxon>
        <taxon>Micromonospora</taxon>
    </lineage>
</organism>
<evidence type="ECO:0000313" key="3">
    <source>
        <dbReference type="Proteomes" id="UP000783871"/>
    </source>
</evidence>
<dbReference type="RefSeq" id="WP_168002900.1">
    <property type="nucleotide sequence ID" value="NZ_JAATEO010000026.1"/>
</dbReference>
<dbReference type="EMBL" id="JAATEO010000026">
    <property type="protein sequence ID" value="NJP34542.1"/>
    <property type="molecule type" value="Genomic_DNA"/>
</dbReference>
<dbReference type="PROSITE" id="PS51819">
    <property type="entry name" value="VOC"/>
    <property type="match status" value="1"/>
</dbReference>
<evidence type="ECO:0000313" key="2">
    <source>
        <dbReference type="EMBL" id="NJP34542.1"/>
    </source>
</evidence>
<accession>A0ABX0Z9H7</accession>
<sequence length="158" mass="17580">MSGTDTSTETQEVGTVDMKLEVVTLPVTDVDRAKSFYQSLGWRLDIDFAFSEDVRAVQFTPPRSACSIAFGKGLTTAEPGSAKRLELVVSDIEEAREDLVRRGVDVSDVFHRDGANFLPGPDPQRRSYLSHASFSDPDGNEWLLQEVTTRLPGREWDD</sequence>
<dbReference type="InterPro" id="IPR037523">
    <property type="entry name" value="VOC_core"/>
</dbReference>
<feature type="domain" description="VOC" evidence="1">
    <location>
        <begin position="19"/>
        <end position="147"/>
    </location>
</feature>
<dbReference type="Gene3D" id="3.10.180.10">
    <property type="entry name" value="2,3-Dihydroxybiphenyl 1,2-Dioxygenase, domain 1"/>
    <property type="match status" value="1"/>
</dbReference>
<dbReference type="SUPFAM" id="SSF54593">
    <property type="entry name" value="Glyoxalase/Bleomycin resistance protein/Dihydroxybiphenyl dioxygenase"/>
    <property type="match status" value="1"/>
</dbReference>
<dbReference type="Proteomes" id="UP000783871">
    <property type="component" value="Unassembled WGS sequence"/>
</dbReference>
<proteinExistence type="predicted"/>
<comment type="caution">
    <text evidence="2">The sequence shown here is derived from an EMBL/GenBank/DDBJ whole genome shotgun (WGS) entry which is preliminary data.</text>
</comment>
<evidence type="ECO:0000259" key="1">
    <source>
        <dbReference type="PROSITE" id="PS51819"/>
    </source>
</evidence>
<protein>
    <submittedName>
        <fullName evidence="2">Glyoxalase</fullName>
    </submittedName>
</protein>
<name>A0ABX0Z9H7_9ACTN</name>